<evidence type="ECO:0000313" key="3">
    <source>
        <dbReference type="EMBL" id="QLI05307.1"/>
    </source>
</evidence>
<dbReference type="Gene3D" id="3.90.1210.10">
    <property type="entry name" value="Antifreeze-like/N-acetylneuraminic acid synthase C-terminal domain"/>
    <property type="match status" value="1"/>
</dbReference>
<keyword evidence="3" id="KW-0969">Cilium</keyword>
<dbReference type="InterPro" id="IPR039246">
    <property type="entry name" value="Flagellar_FlgA"/>
</dbReference>
<evidence type="ECO:0000313" key="4">
    <source>
        <dbReference type="Proteomes" id="UP000509414"/>
    </source>
</evidence>
<dbReference type="Proteomes" id="UP000509414">
    <property type="component" value="Chromosome"/>
</dbReference>
<dbReference type="AlphaFoldDB" id="A0A7H9CGN5"/>
<dbReference type="InterPro" id="IPR017585">
    <property type="entry name" value="SAF_FlgA"/>
</dbReference>
<comment type="function">
    <text evidence="1">Involved in the assembly process of the P-ring formation. It may associate with FlgF on the rod constituting a structure essential for the P-ring assembly or may act as a modulator protein for the P-ring assembly.</text>
</comment>
<dbReference type="NCBIfam" id="TIGR03170">
    <property type="entry name" value="flgA_cterm"/>
    <property type="match status" value="1"/>
</dbReference>
<dbReference type="KEGG" id="cinf:CINF_0792"/>
<reference evidence="3 4" key="1">
    <citation type="submission" date="2020-02" db="EMBL/GenBank/DDBJ databases">
        <title>Complete genome sequence of the novel Campylobacter species Candidatus Campylobacter infans.</title>
        <authorList>
            <person name="Duim B."/>
            <person name="Zomer A."/>
            <person name="van der Graaf L."/>
            <person name="Wagenaar J."/>
        </authorList>
    </citation>
    <scope>NUCLEOTIDE SEQUENCE [LARGE SCALE GENOMIC DNA]</scope>
    <source>
        <strain evidence="3 4">19S00001</strain>
    </source>
</reference>
<dbReference type="GO" id="GO:0042597">
    <property type="term" value="C:periplasmic space"/>
    <property type="evidence" value="ECO:0007669"/>
    <property type="project" value="UniProtKB-SubCell"/>
</dbReference>
<feature type="domain" description="Flagella basal body P-ring formation protein FlgA SAF" evidence="2">
    <location>
        <begin position="81"/>
        <end position="183"/>
    </location>
</feature>
<dbReference type="PANTHER" id="PTHR36307:SF1">
    <property type="entry name" value="FLAGELLA BASAL BODY P-RING FORMATION PROTEIN FLGA"/>
    <property type="match status" value="1"/>
</dbReference>
<gene>
    <name evidence="3" type="primary">flgA</name>
    <name evidence="3" type="ORF">CINF_0792</name>
</gene>
<keyword evidence="4" id="KW-1185">Reference proteome</keyword>
<dbReference type="CDD" id="cd11614">
    <property type="entry name" value="SAF_CpaB_FlgA_like"/>
    <property type="match status" value="1"/>
</dbReference>
<organism evidence="3 4">
    <name type="scientific">Candidatus Campylobacter infans</name>
    <dbReference type="NCBI Taxonomy" id="2561898"/>
    <lineage>
        <taxon>Bacteria</taxon>
        <taxon>Pseudomonadati</taxon>
        <taxon>Campylobacterota</taxon>
        <taxon>Epsilonproteobacteria</taxon>
        <taxon>Campylobacterales</taxon>
        <taxon>Campylobacteraceae</taxon>
        <taxon>Campylobacter</taxon>
    </lineage>
</organism>
<protein>
    <recommendedName>
        <fullName evidence="1">Flagella basal body P-ring formation protein FlgA</fullName>
    </recommendedName>
</protein>
<comment type="similarity">
    <text evidence="1">Belongs to the FlgA family.</text>
</comment>
<keyword evidence="3" id="KW-0966">Cell projection</keyword>
<proteinExistence type="inferred from homology"/>
<evidence type="ECO:0000259" key="2">
    <source>
        <dbReference type="Pfam" id="PF13144"/>
    </source>
</evidence>
<evidence type="ECO:0000256" key="1">
    <source>
        <dbReference type="RuleBase" id="RU362063"/>
    </source>
</evidence>
<dbReference type="GO" id="GO:0044780">
    <property type="term" value="P:bacterial-type flagellum assembly"/>
    <property type="evidence" value="ECO:0007669"/>
    <property type="project" value="InterPro"/>
</dbReference>
<dbReference type="PANTHER" id="PTHR36307">
    <property type="entry name" value="FLAGELLA BASAL BODY P-RING FORMATION PROTEIN FLGA"/>
    <property type="match status" value="1"/>
</dbReference>
<keyword evidence="1" id="KW-0574">Periplasm</keyword>
<comment type="subcellular location">
    <subcellularLocation>
        <location evidence="1">Periplasm</location>
    </subcellularLocation>
</comment>
<dbReference type="EMBL" id="CP049075">
    <property type="protein sequence ID" value="QLI05307.1"/>
    <property type="molecule type" value="Genomic_DNA"/>
</dbReference>
<keyword evidence="3" id="KW-0282">Flagellum</keyword>
<sequence>MTLKEALSNELNAKIPNLTIHNIEISTPQNLPLDYQNFSLKSVQILNLRPLGAKARANFIDSKNKTRTILFGFELDASISVFIATRDIKRAQTINKMDFTQENVSIEKYQPDLLFDEPLGLISKASIKKGELLKERVFTRAKDVKKGDVLVLEMSDGGVFLEFSGVACEDGDINQSIEIKANNARYKARILSKNRAIIE</sequence>
<keyword evidence="1" id="KW-1005">Bacterial flagellum biogenesis</keyword>
<dbReference type="Pfam" id="PF13144">
    <property type="entry name" value="ChapFlgA"/>
    <property type="match status" value="1"/>
</dbReference>
<accession>A0A7H9CGN5</accession>
<name>A0A7H9CGN5_9BACT</name>